<evidence type="ECO:0000256" key="1">
    <source>
        <dbReference type="SAM" id="SignalP"/>
    </source>
</evidence>
<dbReference type="RefSeq" id="WP_074225533.1">
    <property type="nucleotide sequence ID" value="NZ_FSRC01000002.1"/>
</dbReference>
<feature type="signal peptide" evidence="1">
    <location>
        <begin position="1"/>
        <end position="20"/>
    </location>
</feature>
<accession>A0A1N6FTW1</accession>
<gene>
    <name evidence="2" type="ORF">SAMN05444394_2726</name>
</gene>
<dbReference type="EMBL" id="FSRC01000002">
    <property type="protein sequence ID" value="SIN98749.1"/>
    <property type="molecule type" value="Genomic_DNA"/>
</dbReference>
<dbReference type="OrthoDB" id="824482at2"/>
<evidence type="ECO:0000313" key="3">
    <source>
        <dbReference type="Proteomes" id="UP000185221"/>
    </source>
</evidence>
<protein>
    <recommendedName>
        <fullName evidence="4">Outer membrane insertion C-terminal signal</fullName>
    </recommendedName>
</protein>
<keyword evidence="1" id="KW-0732">Signal</keyword>
<dbReference type="Proteomes" id="UP000185221">
    <property type="component" value="Unassembled WGS sequence"/>
</dbReference>
<reference evidence="3" key="1">
    <citation type="submission" date="2016-11" db="EMBL/GenBank/DDBJ databases">
        <authorList>
            <person name="Varghese N."/>
            <person name="Submissions S."/>
        </authorList>
    </citation>
    <scope>NUCLEOTIDE SEQUENCE [LARGE SCALE GENOMIC DNA]</scope>
    <source>
        <strain evidence="3">DSM 15292</strain>
    </source>
</reference>
<evidence type="ECO:0008006" key="4">
    <source>
        <dbReference type="Google" id="ProtNLM"/>
    </source>
</evidence>
<dbReference type="AlphaFoldDB" id="A0A1N6FTW1"/>
<sequence length="147" mass="16098">MNKIFLLAFALFGFISISKAQVAVGVNFQSSDTFITVGTNPDKEFFGEARLGIGHDIGLELMGGYNFVRKSEVNAYVGAGLGLLGHHHNHKHHEDHNDIYLAIPVGVLIKPFSNTRNLGFLVEAAPVFADHSHSYLRGGVGVKYTFR</sequence>
<feature type="chain" id="PRO_5012432835" description="Outer membrane insertion C-terminal signal" evidence="1">
    <location>
        <begin position="21"/>
        <end position="147"/>
    </location>
</feature>
<proteinExistence type="predicted"/>
<organism evidence="2 3">
    <name type="scientific">Algoriphagus halophilus</name>
    <dbReference type="NCBI Taxonomy" id="226505"/>
    <lineage>
        <taxon>Bacteria</taxon>
        <taxon>Pseudomonadati</taxon>
        <taxon>Bacteroidota</taxon>
        <taxon>Cytophagia</taxon>
        <taxon>Cytophagales</taxon>
        <taxon>Cyclobacteriaceae</taxon>
        <taxon>Algoriphagus</taxon>
    </lineage>
</organism>
<name>A0A1N6FTW1_9BACT</name>
<evidence type="ECO:0000313" key="2">
    <source>
        <dbReference type="EMBL" id="SIN98749.1"/>
    </source>
</evidence>
<keyword evidence="3" id="KW-1185">Reference proteome</keyword>
<dbReference type="STRING" id="226505.SAMN05444394_2726"/>